<proteinExistence type="predicted"/>
<dbReference type="GO" id="GO:0030416">
    <property type="term" value="P:methylamine metabolic process"/>
    <property type="evidence" value="ECO:0007669"/>
    <property type="project" value="InterPro"/>
</dbReference>
<dbReference type="OrthoDB" id="573178at2"/>
<evidence type="ECO:0000256" key="2">
    <source>
        <dbReference type="ARBA" id="ARBA00022692"/>
    </source>
</evidence>
<feature type="transmembrane region" description="Helical" evidence="5">
    <location>
        <begin position="63"/>
        <end position="89"/>
    </location>
</feature>
<dbReference type="STRING" id="65393.PCC7424_2386"/>
<evidence type="ECO:0000256" key="3">
    <source>
        <dbReference type="ARBA" id="ARBA00022989"/>
    </source>
</evidence>
<feature type="transmembrane region" description="Helical" evidence="5">
    <location>
        <begin position="124"/>
        <end position="149"/>
    </location>
</feature>
<accession>B7KIX1</accession>
<feature type="transmembrane region" description="Helical" evidence="5">
    <location>
        <begin position="96"/>
        <end position="118"/>
    </location>
</feature>
<dbReference type="KEGG" id="cyc:PCC7424_2386"/>
<name>B7KIX1_GLOC7</name>
<keyword evidence="4 5" id="KW-0472">Membrane</keyword>
<protein>
    <submittedName>
        <fullName evidence="7">DoxX family protein</fullName>
    </submittedName>
</protein>
<dbReference type="Pfam" id="PF07291">
    <property type="entry name" value="MauE"/>
    <property type="match status" value="1"/>
</dbReference>
<keyword evidence="2 5" id="KW-0812">Transmembrane</keyword>
<keyword evidence="8" id="KW-1185">Reference proteome</keyword>
<evidence type="ECO:0000256" key="1">
    <source>
        <dbReference type="ARBA" id="ARBA00004141"/>
    </source>
</evidence>
<dbReference type="Proteomes" id="UP000002384">
    <property type="component" value="Chromosome"/>
</dbReference>
<reference evidence="8" key="1">
    <citation type="journal article" date="2011" name="MBio">
        <title>Novel metabolic attributes of the genus Cyanothece, comprising a group of unicellular nitrogen-fixing Cyanobacteria.</title>
        <authorList>
            <person name="Bandyopadhyay A."/>
            <person name="Elvitigala T."/>
            <person name="Welsh E."/>
            <person name="Stockel J."/>
            <person name="Liberton M."/>
            <person name="Min H."/>
            <person name="Sherman L.A."/>
            <person name="Pakrasi H.B."/>
        </authorList>
    </citation>
    <scope>NUCLEOTIDE SEQUENCE [LARGE SCALE GENOMIC DNA]</scope>
    <source>
        <strain evidence="8">PCC 7424</strain>
    </source>
</reference>
<organism evidence="7 8">
    <name type="scientific">Gloeothece citriformis (strain PCC 7424)</name>
    <name type="common">Cyanothece sp. (strain PCC 7424)</name>
    <dbReference type="NCBI Taxonomy" id="65393"/>
    <lineage>
        <taxon>Bacteria</taxon>
        <taxon>Bacillati</taxon>
        <taxon>Cyanobacteriota</taxon>
        <taxon>Cyanophyceae</taxon>
        <taxon>Oscillatoriophycideae</taxon>
        <taxon>Chroococcales</taxon>
        <taxon>Aphanothecaceae</taxon>
        <taxon>Gloeothece</taxon>
        <taxon>Gloeothece citriformis</taxon>
    </lineage>
</organism>
<comment type="subcellular location">
    <subcellularLocation>
        <location evidence="1">Membrane</location>
        <topology evidence="1">Multi-pass membrane protein</topology>
    </subcellularLocation>
</comment>
<feature type="transmembrane region" description="Helical" evidence="5">
    <location>
        <begin position="24"/>
        <end position="43"/>
    </location>
</feature>
<dbReference type="EMBL" id="CP001291">
    <property type="protein sequence ID" value="ACK70807.1"/>
    <property type="molecule type" value="Genomic_DNA"/>
</dbReference>
<gene>
    <name evidence="7" type="ordered locus">PCC7424_2386</name>
</gene>
<evidence type="ECO:0000259" key="6">
    <source>
        <dbReference type="Pfam" id="PF07291"/>
    </source>
</evidence>
<dbReference type="GO" id="GO:0016020">
    <property type="term" value="C:membrane"/>
    <property type="evidence" value="ECO:0007669"/>
    <property type="project" value="UniProtKB-SubCell"/>
</dbReference>
<keyword evidence="3 5" id="KW-1133">Transmembrane helix</keyword>
<dbReference type="RefSeq" id="WP_015954411.1">
    <property type="nucleotide sequence ID" value="NC_011729.1"/>
</dbReference>
<evidence type="ECO:0000256" key="4">
    <source>
        <dbReference type="ARBA" id="ARBA00023136"/>
    </source>
</evidence>
<sequence>MLTSRQRSFFFAESTAGLRRRDVVIAYTLLRIILGINFFNHGFTRIGNIPAFVNSMAEMFQDTFLPLFLVRFTSFFVPIIELIVGFLVIFGLATQVALITGFALMAILMYGVTLLQNWDTATSQLVYCLVFFILVAGNGFNILSVDWFIQRRKPRF</sequence>
<dbReference type="HOGENOM" id="CLU_125957_0_0_3"/>
<dbReference type="InterPro" id="IPR009908">
    <property type="entry name" value="Methylamine_util_MauE"/>
</dbReference>
<dbReference type="eggNOG" id="COG2259">
    <property type="taxonomic scope" value="Bacteria"/>
</dbReference>
<feature type="domain" description="Methylamine utilisation protein MauE" evidence="6">
    <location>
        <begin position="25"/>
        <end position="114"/>
    </location>
</feature>
<evidence type="ECO:0000313" key="8">
    <source>
        <dbReference type="Proteomes" id="UP000002384"/>
    </source>
</evidence>
<dbReference type="AlphaFoldDB" id="B7KIX1"/>
<evidence type="ECO:0000313" key="7">
    <source>
        <dbReference type="EMBL" id="ACK70807.1"/>
    </source>
</evidence>
<evidence type="ECO:0000256" key="5">
    <source>
        <dbReference type="SAM" id="Phobius"/>
    </source>
</evidence>